<dbReference type="FunFam" id="3.80.10.10:FF:000386">
    <property type="entry name" value="Disease resistance protein RPS4"/>
    <property type="match status" value="1"/>
</dbReference>
<keyword evidence="3" id="KW-0611">Plant defense</keyword>
<dbReference type="InterPro" id="IPR058546">
    <property type="entry name" value="RPS4B/Roq1-like_LRR"/>
</dbReference>
<evidence type="ECO:0000259" key="6">
    <source>
        <dbReference type="Pfam" id="PF23282"/>
    </source>
</evidence>
<dbReference type="InterPro" id="IPR000157">
    <property type="entry name" value="TIR_dom"/>
</dbReference>
<dbReference type="Gene3D" id="3.40.50.10140">
    <property type="entry name" value="Toll/interleukin-1 receptor homology (TIR) domain"/>
    <property type="match status" value="1"/>
</dbReference>
<dbReference type="InterPro" id="IPR011713">
    <property type="entry name" value="Leu-rich_rpt_3"/>
</dbReference>
<dbReference type="Pfam" id="PF07725">
    <property type="entry name" value="LRR_3"/>
    <property type="match status" value="1"/>
</dbReference>
<dbReference type="Gene3D" id="3.80.10.10">
    <property type="entry name" value="Ribonuclease Inhibitor"/>
    <property type="match status" value="3"/>
</dbReference>
<comment type="caution">
    <text evidence="8">The sequence shown here is derived from an EMBL/GenBank/DDBJ whole genome shotgun (WGS) entry which is preliminary data.</text>
</comment>
<dbReference type="GO" id="GO:0006952">
    <property type="term" value="P:defense response"/>
    <property type="evidence" value="ECO:0007669"/>
    <property type="project" value="InterPro"/>
</dbReference>
<dbReference type="InterPro" id="IPR032675">
    <property type="entry name" value="LRR_dom_sf"/>
</dbReference>
<dbReference type="Pfam" id="PF23282">
    <property type="entry name" value="WHD_ROQ1"/>
    <property type="match status" value="1"/>
</dbReference>
<dbReference type="InterPro" id="IPR035897">
    <property type="entry name" value="Toll_tir_struct_dom_sf"/>
</dbReference>
<dbReference type="PRINTS" id="PR00364">
    <property type="entry name" value="DISEASERSIST"/>
</dbReference>
<proteinExistence type="predicted"/>
<evidence type="ECO:0000256" key="1">
    <source>
        <dbReference type="ARBA" id="ARBA00022614"/>
    </source>
</evidence>
<accession>A0AAW2CAB6</accession>
<dbReference type="Pfam" id="PF00560">
    <property type="entry name" value="LRR_1"/>
    <property type="match status" value="1"/>
</dbReference>
<dbReference type="EMBL" id="JAZDWU010000008">
    <property type="protein sequence ID" value="KAK9995169.1"/>
    <property type="molecule type" value="Genomic_DNA"/>
</dbReference>
<feature type="domain" description="NB-ARC" evidence="4">
    <location>
        <begin position="79"/>
        <end position="158"/>
    </location>
</feature>
<feature type="domain" description="Disease resistance protein Roq1-like winged-helix" evidence="6">
    <location>
        <begin position="213"/>
        <end position="281"/>
    </location>
</feature>
<dbReference type="Proteomes" id="UP001459277">
    <property type="component" value="Unassembled WGS sequence"/>
</dbReference>
<gene>
    <name evidence="8" type="ORF">SO802_024872</name>
</gene>
<dbReference type="InterPro" id="IPR002182">
    <property type="entry name" value="NB-ARC"/>
</dbReference>
<evidence type="ECO:0000256" key="3">
    <source>
        <dbReference type="ARBA" id="ARBA00022821"/>
    </source>
</evidence>
<keyword evidence="2" id="KW-0677">Repeat</keyword>
<keyword evidence="9" id="KW-1185">Reference proteome</keyword>
<evidence type="ECO:0000259" key="5">
    <source>
        <dbReference type="Pfam" id="PF01582"/>
    </source>
</evidence>
<dbReference type="SUPFAM" id="SSF52540">
    <property type="entry name" value="P-loop containing nucleoside triphosphate hydrolases"/>
    <property type="match status" value="1"/>
</dbReference>
<dbReference type="InterPro" id="IPR058192">
    <property type="entry name" value="WHD_ROQ1-like"/>
</dbReference>
<dbReference type="GO" id="GO:0007165">
    <property type="term" value="P:signal transduction"/>
    <property type="evidence" value="ECO:0007669"/>
    <property type="project" value="InterPro"/>
</dbReference>
<feature type="domain" description="Disease resistance protein RPS4B/Roq1-like leucine-rich repeats" evidence="7">
    <location>
        <begin position="481"/>
        <end position="565"/>
    </location>
</feature>
<evidence type="ECO:0000313" key="9">
    <source>
        <dbReference type="Proteomes" id="UP001459277"/>
    </source>
</evidence>
<dbReference type="AlphaFoldDB" id="A0AAW2CAB6"/>
<protein>
    <recommendedName>
        <fullName evidence="10">TIR domain-containing protein</fullName>
    </recommendedName>
</protein>
<dbReference type="InterPro" id="IPR001611">
    <property type="entry name" value="Leu-rich_rpt"/>
</dbReference>
<dbReference type="Pfam" id="PF00931">
    <property type="entry name" value="NB-ARC"/>
    <property type="match status" value="1"/>
</dbReference>
<evidence type="ECO:0000259" key="7">
    <source>
        <dbReference type="Pfam" id="PF23286"/>
    </source>
</evidence>
<dbReference type="InterPro" id="IPR044974">
    <property type="entry name" value="Disease_R_plants"/>
</dbReference>
<evidence type="ECO:0000259" key="4">
    <source>
        <dbReference type="Pfam" id="PF00931"/>
    </source>
</evidence>
<evidence type="ECO:0000256" key="2">
    <source>
        <dbReference type="ARBA" id="ARBA00022737"/>
    </source>
</evidence>
<evidence type="ECO:0008006" key="10">
    <source>
        <dbReference type="Google" id="ProtNLM"/>
    </source>
</evidence>
<sequence length="739" mass="82713">MYKKKLTVLPVFHYVDPSDVKYQRASFAEAFAEHENRFKDKINGVKTWRAALTEVANLSGWHLKDNSFIANVREESQSRCLVSLQNNLLSKILMGTEKNISDVEEGKKILRNRLCNKKVLIVLDDVNDDEQLKALAGKDWFVLGSIIIVTSRDSHLLNTYWDGVIDIYIAKGSSLFGKTLDAWRSARDKLEAKPNRVIMDVLEMSVVGLDDTQRDLCLDIAFLFKDMANYCIRDTLESLGHYTYDIDVLQDKSLITITSNGALWMHDLLKEMGRDIVRRESPEEPGKRGRLWRYKDVLHVLTSNAGTEVVKGIMLNMPIKAKECLSAEAFTKMKILRFLKIGYVNPPRDLIGGPIQLPQGLSYLSNELRIIDWRKYPLKSLPTSFQPNKLAELRMHYSDIKQLWKGIMILNELKLIDLSDSQNLIEIPNLSRVPNLRQLILQRCTRLYKIHASLGDLERLIRLDLSGCKCLESLPHKINLEALETFIISGCSRLKKFPEVVGNMSCLSKLSLNETAIAGLPLSIEHLIGLIKLDLRDCKNLSSLPNGCYSSMSLKSLNLFGCSKLVKLPENLGNIKTLKELDVSGTAITGLPLSIEHLIGLTKLDLRDCKNLSSLPNGCYSSMSLKILNLSGCSKLDELPKNLEKIEGLEELDLSGTAITGIPSSVVHLKNLKVLSLSGCVGLSSNKLTGCPLMQPRRSPDSMGMLERSLIGLCSLTKLNLSYCNVQTIPNVLGCLSSL</sequence>
<keyword evidence="1" id="KW-0433">Leucine-rich repeat</keyword>
<dbReference type="SUPFAM" id="SSF52058">
    <property type="entry name" value="L domain-like"/>
    <property type="match status" value="1"/>
</dbReference>
<organism evidence="8 9">
    <name type="scientific">Lithocarpus litseifolius</name>
    <dbReference type="NCBI Taxonomy" id="425828"/>
    <lineage>
        <taxon>Eukaryota</taxon>
        <taxon>Viridiplantae</taxon>
        <taxon>Streptophyta</taxon>
        <taxon>Embryophyta</taxon>
        <taxon>Tracheophyta</taxon>
        <taxon>Spermatophyta</taxon>
        <taxon>Magnoliopsida</taxon>
        <taxon>eudicotyledons</taxon>
        <taxon>Gunneridae</taxon>
        <taxon>Pentapetalae</taxon>
        <taxon>rosids</taxon>
        <taxon>fabids</taxon>
        <taxon>Fagales</taxon>
        <taxon>Fagaceae</taxon>
        <taxon>Lithocarpus</taxon>
    </lineage>
</organism>
<dbReference type="Pfam" id="PF23286">
    <property type="entry name" value="LRR_13"/>
    <property type="match status" value="1"/>
</dbReference>
<feature type="domain" description="TIR" evidence="5">
    <location>
        <begin position="3"/>
        <end position="74"/>
    </location>
</feature>
<dbReference type="SUPFAM" id="SSF52200">
    <property type="entry name" value="Toll/Interleukin receptor TIR domain"/>
    <property type="match status" value="1"/>
</dbReference>
<dbReference type="Gene3D" id="3.40.50.300">
    <property type="entry name" value="P-loop containing nucleotide triphosphate hydrolases"/>
    <property type="match status" value="1"/>
</dbReference>
<reference evidence="8 9" key="1">
    <citation type="submission" date="2024-01" db="EMBL/GenBank/DDBJ databases">
        <title>A telomere-to-telomere, gap-free genome of sweet tea (Lithocarpus litseifolius).</title>
        <authorList>
            <person name="Zhou J."/>
        </authorList>
    </citation>
    <scope>NUCLEOTIDE SEQUENCE [LARGE SCALE GENOMIC DNA]</scope>
    <source>
        <strain evidence="8">Zhou-2022a</strain>
        <tissue evidence="8">Leaf</tissue>
    </source>
</reference>
<dbReference type="PANTHER" id="PTHR11017">
    <property type="entry name" value="LEUCINE-RICH REPEAT-CONTAINING PROTEIN"/>
    <property type="match status" value="1"/>
</dbReference>
<dbReference type="PROSITE" id="PS51450">
    <property type="entry name" value="LRR"/>
    <property type="match status" value="1"/>
</dbReference>
<dbReference type="PANTHER" id="PTHR11017:SF559">
    <property type="entry name" value="DISEASE RESISTANCE PROTEIN CHL1"/>
    <property type="match status" value="1"/>
</dbReference>
<dbReference type="InterPro" id="IPR027417">
    <property type="entry name" value="P-loop_NTPase"/>
</dbReference>
<evidence type="ECO:0000313" key="8">
    <source>
        <dbReference type="EMBL" id="KAK9995169.1"/>
    </source>
</evidence>
<name>A0AAW2CAB6_9ROSI</name>
<dbReference type="Pfam" id="PF01582">
    <property type="entry name" value="TIR"/>
    <property type="match status" value="1"/>
</dbReference>